<organism evidence="1 2">
    <name type="scientific">Plectonema radiosum NIES-515</name>
    <dbReference type="NCBI Taxonomy" id="2986073"/>
    <lineage>
        <taxon>Bacteria</taxon>
        <taxon>Bacillati</taxon>
        <taxon>Cyanobacteriota</taxon>
        <taxon>Cyanophyceae</taxon>
        <taxon>Oscillatoriophycideae</taxon>
        <taxon>Oscillatoriales</taxon>
        <taxon>Microcoleaceae</taxon>
        <taxon>Plectonema</taxon>
    </lineage>
</organism>
<dbReference type="RefSeq" id="WP_263743731.1">
    <property type="nucleotide sequence ID" value="NZ_JAOWRF010000016.1"/>
</dbReference>
<protein>
    <recommendedName>
        <fullName evidence="3">Transposase</fullName>
    </recommendedName>
</protein>
<name>A0ABT3AT49_9CYAN</name>
<proteinExistence type="predicted"/>
<evidence type="ECO:0000313" key="1">
    <source>
        <dbReference type="EMBL" id="MCV3212215.1"/>
    </source>
</evidence>
<gene>
    <name evidence="1" type="ORF">OGM63_01510</name>
</gene>
<keyword evidence="2" id="KW-1185">Reference proteome</keyword>
<reference evidence="1 2" key="1">
    <citation type="submission" date="2022-10" db="EMBL/GenBank/DDBJ databases">
        <title>Identification of biosynthetic pathway for the production of the potent trypsin inhibitor radiosumin.</title>
        <authorList>
            <person name="Fewer D.P."/>
            <person name="Delbaje E."/>
            <person name="Ouyang X."/>
            <person name="Agostino P.D."/>
            <person name="Wahlsten M."/>
            <person name="Jokela J."/>
            <person name="Permi P."/>
            <person name="Haapaniemi E."/>
            <person name="Koistinen H."/>
        </authorList>
    </citation>
    <scope>NUCLEOTIDE SEQUENCE [LARGE SCALE GENOMIC DNA]</scope>
    <source>
        <strain evidence="1 2">NIES-515</strain>
    </source>
</reference>
<dbReference type="Proteomes" id="UP001526143">
    <property type="component" value="Unassembled WGS sequence"/>
</dbReference>
<comment type="caution">
    <text evidence="1">The sequence shown here is derived from an EMBL/GenBank/DDBJ whole genome shotgun (WGS) entry which is preliminary data.</text>
</comment>
<dbReference type="EMBL" id="JAOWRF010000016">
    <property type="protein sequence ID" value="MCV3212215.1"/>
    <property type="molecule type" value="Genomic_DNA"/>
</dbReference>
<evidence type="ECO:0000313" key="2">
    <source>
        <dbReference type="Proteomes" id="UP001526143"/>
    </source>
</evidence>
<accession>A0ABT3AT49</accession>
<sequence length="45" mass="5385">MTAITYFDSLKQDTLTLMRSHFSTYRNFTRNTLIEADLPQWLSQE</sequence>
<evidence type="ECO:0008006" key="3">
    <source>
        <dbReference type="Google" id="ProtNLM"/>
    </source>
</evidence>